<keyword evidence="3" id="KW-1185">Reference proteome</keyword>
<proteinExistence type="predicted"/>
<dbReference type="RefSeq" id="WP_407878020.1">
    <property type="nucleotide sequence ID" value="NZ_BTHG01000007.1"/>
</dbReference>
<feature type="chain" id="PRO_5047127495" evidence="1">
    <location>
        <begin position="20"/>
        <end position="217"/>
    </location>
</feature>
<evidence type="ECO:0000313" key="2">
    <source>
        <dbReference type="EMBL" id="GMN90331.1"/>
    </source>
</evidence>
<feature type="signal peptide" evidence="1">
    <location>
        <begin position="1"/>
        <end position="19"/>
    </location>
</feature>
<comment type="caution">
    <text evidence="2">The sequence shown here is derived from an EMBL/GenBank/DDBJ whole genome shotgun (WGS) entry which is preliminary data.</text>
</comment>
<accession>A0ABQ6PJ07</accession>
<reference evidence="2 3" key="1">
    <citation type="journal article" date="2024" name="Dis. Aquat. Organ.">
        <title>Francisella sciaenopsi sp. nov. isolated from diseased red drum Sciaenops ocellatus in Florida, USA.</title>
        <authorList>
            <person name="Kawahara M."/>
            <person name="Cody T.T."/>
            <person name="Yanong R.P.E."/>
            <person name="Henderson E."/>
            <person name="Yazdi Z."/>
            <person name="Soto E."/>
        </authorList>
    </citation>
    <scope>NUCLEOTIDE SEQUENCE [LARGE SCALE GENOMIC DNA]</scope>
    <source>
        <strain evidence="2 3">R22-20-7</strain>
    </source>
</reference>
<evidence type="ECO:0000313" key="3">
    <source>
        <dbReference type="Proteomes" id="UP001628164"/>
    </source>
</evidence>
<sequence length="217" mass="24054">MRTSLTLLFSIFFVNLAWADLEGGLNFCVYSKDKPEHEYNVQVIQNEYRCADTPNNNPYVITFPVAGQKGNIVANIQVKDKGLNCTNFENGRGKGIHFYISTSDIFSARCVTSEYDSITIDMRVSYDAPVKQNIAHISLGTGGPAGHNYELKAWKGIANYREDRSWRNGTYPTSTLQLSTSKDLSGTNTLNCPDGICTNGILPGTVSYVIWAPNDDM</sequence>
<organism evidence="2 3">
    <name type="scientific">Francisella sciaenopsi</name>
    <dbReference type="NCBI Taxonomy" id="3055034"/>
    <lineage>
        <taxon>Bacteria</taxon>
        <taxon>Pseudomonadati</taxon>
        <taxon>Pseudomonadota</taxon>
        <taxon>Gammaproteobacteria</taxon>
        <taxon>Thiotrichales</taxon>
        <taxon>Francisellaceae</taxon>
        <taxon>Francisella</taxon>
    </lineage>
</organism>
<evidence type="ECO:0000256" key="1">
    <source>
        <dbReference type="SAM" id="SignalP"/>
    </source>
</evidence>
<gene>
    <name evidence="2" type="ORF">fsci_18190</name>
</gene>
<protein>
    <submittedName>
        <fullName evidence="2">Uncharacterized protein</fullName>
    </submittedName>
</protein>
<keyword evidence="1" id="KW-0732">Signal</keyword>
<name>A0ABQ6PJ07_9GAMM</name>
<dbReference type="Proteomes" id="UP001628164">
    <property type="component" value="Unassembled WGS sequence"/>
</dbReference>
<dbReference type="EMBL" id="BTHG01000007">
    <property type="protein sequence ID" value="GMN90331.1"/>
    <property type="molecule type" value="Genomic_DNA"/>
</dbReference>